<proteinExistence type="predicted"/>
<accession>A0A0X3TWE0</accession>
<keyword evidence="3" id="KW-1185">Reference proteome</keyword>
<dbReference type="OrthoDB" id="7847197at2"/>
<dbReference type="Proteomes" id="UP000053690">
    <property type="component" value="Unassembled WGS sequence"/>
</dbReference>
<feature type="signal peptide" evidence="1">
    <location>
        <begin position="1"/>
        <end position="20"/>
    </location>
</feature>
<feature type="chain" id="PRO_5007054473" evidence="1">
    <location>
        <begin position="21"/>
        <end position="714"/>
    </location>
</feature>
<dbReference type="RefSeq" id="WP_068336702.1">
    <property type="nucleotide sequence ID" value="NZ_LQBP01000005.1"/>
</dbReference>
<evidence type="ECO:0000313" key="2">
    <source>
        <dbReference type="EMBL" id="KUJ78886.1"/>
    </source>
</evidence>
<organism evidence="2 3">
    <name type="scientific">Ruegeria profundi</name>
    <dbReference type="NCBI Taxonomy" id="1685378"/>
    <lineage>
        <taxon>Bacteria</taxon>
        <taxon>Pseudomonadati</taxon>
        <taxon>Pseudomonadota</taxon>
        <taxon>Alphaproteobacteria</taxon>
        <taxon>Rhodobacterales</taxon>
        <taxon>Roseobacteraceae</taxon>
        <taxon>Ruegeria</taxon>
    </lineage>
</organism>
<evidence type="ECO:0000256" key="1">
    <source>
        <dbReference type="SAM" id="SignalP"/>
    </source>
</evidence>
<dbReference type="STRING" id="1685378.AVO44_10885"/>
<dbReference type="EMBL" id="LQBP01000005">
    <property type="protein sequence ID" value="KUJ78886.1"/>
    <property type="molecule type" value="Genomic_DNA"/>
</dbReference>
<evidence type="ECO:0000313" key="3">
    <source>
        <dbReference type="Proteomes" id="UP000053690"/>
    </source>
</evidence>
<name>A0A0X3TWE0_9RHOB</name>
<dbReference type="AlphaFoldDB" id="A0A0X3TWE0"/>
<sequence length="714" mass="77788">MNRFALITAAMIAAASGAAAKDLTVRSGEHEGFTRLVVHVPQDTGWVLKHTKNGARLHVALKDATYDTSSVFRRLTQDRLTAMSQAKPGAALELEFGCDCVALAYLFKNTMIVIDIAPGSLPPSLISDVPLPVLPENRKHEPAPGSEQALDTLALPLLNQNANGFEDQLSTRLLQGADRDIIDLNIAAVGPRASTSKQEVFLPSDLEMNIQVTSILDDLEGLLGPDIPELKKRRDCVSSDELAFEDWSDGRPFAVQAAYLRSELYQEFDTVDTHKAMELAKLYAYSGFGAEAMTALNLLADQSLETDRVAAIGRVLDNGPLTENNPFAGLQRCDSDAALWAALTEGHLQEDANLTAIEQSFVRLPDHLRRHVGPALSDILVDGKKLEAARRVLRSVDRVNTQTNASLAHAKASVASAEGDAPKTEALLTEAIEASDATFEAPIALARLVDKRWRERGAISPKELELADSYTVEFRHADIGEMMQRTHAVALSLGQEFDAALDALAELPEDEDTADALNRVVLILTERAEDATFSRRILALPQKQADQLTTDTAIAVANRLTELGFSRQARALANRPQDRLRTDELARVRARAALLDQRPHQALLELEEDHTEEAIDLRAEALQAAGEFAAAGALMRGAGRTDDASRFYWLADQTDEAELAQSEKFDLVIKSTLGLTAEVGRLPDTPLADAENLLRDSAETRQMIADLLGTLVEN</sequence>
<comment type="caution">
    <text evidence="2">The sequence shown here is derived from an EMBL/GenBank/DDBJ whole genome shotgun (WGS) entry which is preliminary data.</text>
</comment>
<protein>
    <submittedName>
        <fullName evidence="2">Uncharacterized protein</fullName>
    </submittedName>
</protein>
<reference evidence="3" key="1">
    <citation type="submission" date="2015-12" db="EMBL/GenBank/DDBJ databases">
        <authorList>
            <person name="Zhang G."/>
            <person name="Stingl U."/>
        </authorList>
    </citation>
    <scope>NUCLEOTIDE SEQUENCE [LARGE SCALE GENOMIC DNA]</scope>
    <source>
        <strain evidence="3">ZGT108</strain>
    </source>
</reference>
<gene>
    <name evidence="2" type="ORF">AVO44_10885</name>
</gene>
<keyword evidence="1" id="KW-0732">Signal</keyword>